<keyword evidence="1" id="KW-1133">Transmembrane helix</keyword>
<organism evidence="2 3">
    <name type="scientific">Candidatus Mycobacterium wuenschmannii</name>
    <dbReference type="NCBI Taxonomy" id="3027808"/>
    <lineage>
        <taxon>Bacteria</taxon>
        <taxon>Bacillati</taxon>
        <taxon>Actinomycetota</taxon>
        <taxon>Actinomycetes</taxon>
        <taxon>Mycobacteriales</taxon>
        <taxon>Mycobacteriaceae</taxon>
        <taxon>Mycobacterium</taxon>
    </lineage>
</organism>
<protein>
    <submittedName>
        <fullName evidence="2">Uncharacterized protein</fullName>
    </submittedName>
</protein>
<gene>
    <name evidence="2" type="ORF">PT015_07445</name>
</gene>
<keyword evidence="1" id="KW-0472">Membrane</keyword>
<accession>A0ABY8W2D4</accession>
<keyword evidence="3" id="KW-1185">Reference proteome</keyword>
<feature type="transmembrane region" description="Helical" evidence="1">
    <location>
        <begin position="12"/>
        <end position="34"/>
    </location>
</feature>
<sequence>MEGAPSQRRRVAMVAAIVVAAVALGVAIMTTVHLQKRQQAARSAAAAPPSSSACEAFAASSRDAVDRLNAYIEAVNQGRDTTAVEAPAVEVLERSADDTENKARGALSQSVREGLNAYTDAARDVAGAIRTHAGRDEFNKRAAQLTDTKNEAVKRCQAS</sequence>
<dbReference type="Proteomes" id="UP001236585">
    <property type="component" value="Chromosome"/>
</dbReference>
<name>A0ABY8W2D4_9MYCO</name>
<evidence type="ECO:0000313" key="3">
    <source>
        <dbReference type="Proteomes" id="UP001236585"/>
    </source>
</evidence>
<proteinExistence type="predicted"/>
<evidence type="ECO:0000256" key="1">
    <source>
        <dbReference type="SAM" id="Phobius"/>
    </source>
</evidence>
<keyword evidence="1" id="KW-0812">Transmembrane</keyword>
<reference evidence="2 3" key="1">
    <citation type="journal article" date="2023" name="Microbiol. Resour. Announc.">
        <title>Complete Genome Sequence of Mycobacterium wuenschmanii, a novel Nontuberculous Mycobacterium Isolated from a captive population of Amazon Milk Frogs.</title>
        <authorList>
            <person name="Hicks J."/>
            <person name="Zeineldin M."/>
            <person name="Ward H."/>
            <person name="Wuenschmann A."/>
            <person name="Camp P."/>
            <person name="Farrell D."/>
            <person name="Lehman K."/>
            <person name="Thacker T."/>
            <person name="Cuthbert E."/>
        </authorList>
    </citation>
    <scope>NUCLEOTIDE SEQUENCE [LARGE SCALE GENOMIC DNA]</scope>
    <source>
        <strain evidence="2 3">Wuenschmanii</strain>
    </source>
</reference>
<dbReference type="RefSeq" id="WP_285189985.1">
    <property type="nucleotide sequence ID" value="NZ_CP126981.1"/>
</dbReference>
<dbReference type="EMBL" id="CP126981">
    <property type="protein sequence ID" value="WIM89271.1"/>
    <property type="molecule type" value="Genomic_DNA"/>
</dbReference>
<evidence type="ECO:0000313" key="2">
    <source>
        <dbReference type="EMBL" id="WIM89271.1"/>
    </source>
</evidence>